<name>A0AAD9SRG5_PHOAM</name>
<dbReference type="Gene3D" id="2.130.10.10">
    <property type="entry name" value="YVTN repeat-like/Quinoprotein amine dehydrogenase"/>
    <property type="match status" value="1"/>
</dbReference>
<dbReference type="Proteomes" id="UP001265746">
    <property type="component" value="Unassembled WGS sequence"/>
</dbReference>
<comment type="caution">
    <text evidence="2">The sequence shown here is derived from an EMBL/GenBank/DDBJ whole genome shotgun (WGS) entry which is preliminary data.</text>
</comment>
<dbReference type="EMBL" id="JAUJFL010000001">
    <property type="protein sequence ID" value="KAK2613865.1"/>
    <property type="molecule type" value="Genomic_DNA"/>
</dbReference>
<protein>
    <submittedName>
        <fullName evidence="2">Uncharacterized protein</fullName>
    </submittedName>
</protein>
<evidence type="ECO:0000313" key="2">
    <source>
        <dbReference type="EMBL" id="KAK2613865.1"/>
    </source>
</evidence>
<feature type="region of interest" description="Disordered" evidence="1">
    <location>
        <begin position="423"/>
        <end position="443"/>
    </location>
</feature>
<accession>A0AAD9SRG5</accession>
<proteinExistence type="predicted"/>
<dbReference type="InterPro" id="IPR015943">
    <property type="entry name" value="WD40/YVTN_repeat-like_dom_sf"/>
</dbReference>
<dbReference type="InterPro" id="IPR036322">
    <property type="entry name" value="WD40_repeat_dom_sf"/>
</dbReference>
<gene>
    <name evidence="2" type="ORF">N8I77_000739</name>
</gene>
<feature type="compositionally biased region" description="Polar residues" evidence="1">
    <location>
        <begin position="133"/>
        <end position="145"/>
    </location>
</feature>
<dbReference type="SUPFAM" id="SSF50978">
    <property type="entry name" value="WD40 repeat-like"/>
    <property type="match status" value="1"/>
</dbReference>
<sequence length="489" mass="54218">MGNEISGEEPWPRQPHRYDRPEATPAPGPAPAVIARYITSLCVGEDIKNVKVIGNRHIITVGTTKNRDGYRHFMVWHAGTGQHIPIYRNEIDFNDVADRSGEQGSEYDDGQLRREAYRAYRIANYRERGSGLRSGQPQKQGNSKTAGKASQIRPGVTLNYHVSGDIVLWPKFDHGCSFLRPDHKSASIDNVDIHKQASSSGPDDLGSLWLPVAISSNPGSIPGFPEVYAGVRYKHTTDLCIVGISPTRRLESSWKVHDDEITHLAFTSSGQHVVSLARNKTCRITSITFGPMFEERRFHTKYKASMLQVAGDPPMIVSVWGTDVHVWYPWANTEQFWSYSLNESRKTRVVPLCISGDCQYLACGTNDGFDLIYVASGEPFVKGLGRGLGLCDIQKGAFGADCQSIVVATADNRVHTFELDGMGRDQHRRPCPEAGNRHPGEEHGRRVTFATGQDNHHQAGAGQERSIKIEGVFWPVTDSPGTDPPPYTR</sequence>
<evidence type="ECO:0000256" key="1">
    <source>
        <dbReference type="SAM" id="MobiDB-lite"/>
    </source>
</evidence>
<organism evidence="2 3">
    <name type="scientific">Phomopsis amygdali</name>
    <name type="common">Fusicoccum amygdali</name>
    <dbReference type="NCBI Taxonomy" id="1214568"/>
    <lineage>
        <taxon>Eukaryota</taxon>
        <taxon>Fungi</taxon>
        <taxon>Dikarya</taxon>
        <taxon>Ascomycota</taxon>
        <taxon>Pezizomycotina</taxon>
        <taxon>Sordariomycetes</taxon>
        <taxon>Sordariomycetidae</taxon>
        <taxon>Diaporthales</taxon>
        <taxon>Diaporthaceae</taxon>
        <taxon>Diaporthe</taxon>
    </lineage>
</organism>
<keyword evidence="3" id="KW-1185">Reference proteome</keyword>
<reference evidence="2" key="1">
    <citation type="submission" date="2023-06" db="EMBL/GenBank/DDBJ databases">
        <authorList>
            <person name="Noh H."/>
        </authorList>
    </citation>
    <scope>NUCLEOTIDE SEQUENCE</scope>
    <source>
        <strain evidence="2">DUCC20226</strain>
    </source>
</reference>
<evidence type="ECO:0000313" key="3">
    <source>
        <dbReference type="Proteomes" id="UP001265746"/>
    </source>
</evidence>
<feature type="region of interest" description="Disordered" evidence="1">
    <location>
        <begin position="128"/>
        <end position="150"/>
    </location>
</feature>
<dbReference type="AlphaFoldDB" id="A0AAD9SRG5"/>
<feature type="region of interest" description="Disordered" evidence="1">
    <location>
        <begin position="1"/>
        <end position="28"/>
    </location>
</feature>